<accession>A0A1H3WEA4</accession>
<proteinExistence type="predicted"/>
<keyword evidence="1" id="KW-0472">Membrane</keyword>
<protein>
    <submittedName>
        <fullName evidence="2">Methyl-accepting chemotaxis protein</fullName>
    </submittedName>
</protein>
<dbReference type="RefSeq" id="WP_256202817.1">
    <property type="nucleotide sequence ID" value="NZ_FNQG01000003.1"/>
</dbReference>
<evidence type="ECO:0000313" key="3">
    <source>
        <dbReference type="Proteomes" id="UP000183469"/>
    </source>
</evidence>
<evidence type="ECO:0000313" key="2">
    <source>
        <dbReference type="EMBL" id="SDZ85433.1"/>
    </source>
</evidence>
<dbReference type="EMBL" id="FNQG01000003">
    <property type="protein sequence ID" value="SDZ85433.1"/>
    <property type="molecule type" value="Genomic_DNA"/>
</dbReference>
<feature type="transmembrane region" description="Helical" evidence="1">
    <location>
        <begin position="7"/>
        <end position="29"/>
    </location>
</feature>
<name>A0A1H3WEA4_SELRU</name>
<keyword evidence="1" id="KW-1133">Transmembrane helix</keyword>
<dbReference type="AlphaFoldDB" id="A0A1H3WEA4"/>
<keyword evidence="1" id="KW-0812">Transmembrane</keyword>
<gene>
    <name evidence="2" type="ORF">SAMN05660648_00937</name>
</gene>
<evidence type="ECO:0000256" key="1">
    <source>
        <dbReference type="SAM" id="Phobius"/>
    </source>
</evidence>
<reference evidence="2 3" key="1">
    <citation type="submission" date="2016-10" db="EMBL/GenBank/DDBJ databases">
        <authorList>
            <person name="de Groot N.N."/>
        </authorList>
    </citation>
    <scope>NUCLEOTIDE SEQUENCE [LARGE SCALE GENOMIC DNA]</scope>
    <source>
        <strain evidence="2 3">DSM 2872</strain>
    </source>
</reference>
<dbReference type="Proteomes" id="UP000183469">
    <property type="component" value="Unassembled WGS sequence"/>
</dbReference>
<sequence length="119" mass="12840">MGIKQKFTVLAGIIGVLLAVVSIIGFYTADSNLEKAVEQELTATMGDAASQMDGWLQAKGTSAQYTADLLTEFNGDETRTKSIASLAIGASDKEILDINVGMEELFCFLPHPEQEHRDS</sequence>
<organism evidence="2 3">
    <name type="scientific">Selenomonas ruminantium</name>
    <dbReference type="NCBI Taxonomy" id="971"/>
    <lineage>
        <taxon>Bacteria</taxon>
        <taxon>Bacillati</taxon>
        <taxon>Bacillota</taxon>
        <taxon>Negativicutes</taxon>
        <taxon>Selenomonadales</taxon>
        <taxon>Selenomonadaceae</taxon>
        <taxon>Selenomonas</taxon>
    </lineage>
</organism>